<dbReference type="GO" id="GO:0004553">
    <property type="term" value="F:hydrolase activity, hydrolyzing O-glycosyl compounds"/>
    <property type="evidence" value="ECO:0007669"/>
    <property type="project" value="InterPro"/>
</dbReference>
<keyword evidence="4" id="KW-0812">Transmembrane</keyword>
<dbReference type="SUPFAM" id="SSF49303">
    <property type="entry name" value="beta-Galactosidase/glucuronidase domain"/>
    <property type="match status" value="1"/>
</dbReference>
<reference evidence="7" key="1">
    <citation type="submission" date="2018-02" db="EMBL/GenBank/DDBJ databases">
        <authorList>
            <person name="Hausmann B."/>
        </authorList>
    </citation>
    <scope>NUCLEOTIDE SEQUENCE [LARGE SCALE GENOMIC DNA]</scope>
    <source>
        <strain evidence="7">Peat soil MAG SbF1</strain>
    </source>
</reference>
<evidence type="ECO:0000259" key="5">
    <source>
        <dbReference type="Pfam" id="PF00703"/>
    </source>
</evidence>
<dbReference type="InterPro" id="IPR006102">
    <property type="entry name" value="Ig-like_GH2"/>
</dbReference>
<keyword evidence="2 6" id="KW-0378">Hydrolase</keyword>
<evidence type="ECO:0000313" key="6">
    <source>
        <dbReference type="EMBL" id="SPF45675.1"/>
    </source>
</evidence>
<keyword evidence="3" id="KW-0326">Glycosidase</keyword>
<dbReference type="SUPFAM" id="SSF51445">
    <property type="entry name" value="(Trans)glycosidases"/>
    <property type="match status" value="1"/>
</dbReference>
<protein>
    <submittedName>
        <fullName evidence="6">Glycosyl hydrolases family 2, immunoglobulin-like beta-sandwich domain protein</fullName>
    </submittedName>
</protein>
<comment type="similarity">
    <text evidence="1">Belongs to the glycosyl hydrolase 2 family.</text>
</comment>
<dbReference type="GO" id="GO:0005975">
    <property type="term" value="P:carbohydrate metabolic process"/>
    <property type="evidence" value="ECO:0007669"/>
    <property type="project" value="InterPro"/>
</dbReference>
<feature type="transmembrane region" description="Helical" evidence="4">
    <location>
        <begin position="626"/>
        <end position="643"/>
    </location>
</feature>
<dbReference type="InterPro" id="IPR013783">
    <property type="entry name" value="Ig-like_fold"/>
</dbReference>
<dbReference type="InterPro" id="IPR036156">
    <property type="entry name" value="Beta-gal/glucu_dom_sf"/>
</dbReference>
<keyword evidence="4" id="KW-1133">Transmembrane helix</keyword>
<dbReference type="InterPro" id="IPR051913">
    <property type="entry name" value="GH2_Domain-Containing"/>
</dbReference>
<feature type="transmembrane region" description="Helical" evidence="4">
    <location>
        <begin position="677"/>
        <end position="702"/>
    </location>
</feature>
<feature type="transmembrane region" description="Helical" evidence="4">
    <location>
        <begin position="7"/>
        <end position="24"/>
    </location>
</feature>
<feature type="transmembrane region" description="Helical" evidence="4">
    <location>
        <begin position="499"/>
        <end position="519"/>
    </location>
</feature>
<sequence length="708" mass="79471">MFNRRLIIFIVLLALSLGALWWYWQSPQGESLQAGQGALSVARFTQNLSGSWDQFSSLRQAWTTESERAKGNNKQSFLTGGRAIALPSSEEFSVVAKRLRVPGEWSSRTMLLTFNGVQGHANVYLNGIASGQKVGEFEGSGGADELEIPAKAFRYGDDNILVVELTGSSEQRAILFGSAWPNLGRITGEIRLDAVVETTFMPPQLNVSWNETTAQVTIKTNLQHHGFSQEGPWTVNGVLSDGSAGIAEQSLTVQAQDKADPQPVTLTFSVPDARRWTLQSPFLYQLHLTVTNSRGDLDDLTLPIGLRSIALTSGKWVLNDQVIPINGDALIPQEEFRLRHAGQVESWLTSERKKGITLVYFIGQLPDELWLQAADRVGIGIWAELPVELTPSSRLPQPEVFQKIVAEKMLHPSLWAWTMGKGLDADPLTQTYFLQSALEVKPDLTFALKTTPGVLAGLTAEQSLYVQGNKIQGAWGQVTVETPLTASVRWVNEPIVAEIWALLMIFLGWMNIRSVTWRYKEIGEKRPRRRLRRAWRWDGLFVLAREGMLAGLITSGIFRIPIHFSPWFTHLLPGIELIQAQSPWCIWVTLSVLLMVVRLFQVGVVAPHLPDAPPALGLVYWLERRYRWAVFIAIGWAALPWGLPFYAPLLSYFVLVCLFLPVRIRDIHRTGGHYRSFLWVPGIMVGALSVWVSFHIADWIYLWHMLRP</sequence>
<feature type="domain" description="Glycoside hydrolase family 2 immunoglobulin-like beta-sandwich" evidence="5">
    <location>
        <begin position="206"/>
        <end position="307"/>
    </location>
</feature>
<accession>A0A2U3L164</accession>
<dbReference type="EMBL" id="OMOF01000267">
    <property type="protein sequence ID" value="SPF45675.1"/>
    <property type="molecule type" value="Genomic_DNA"/>
</dbReference>
<keyword evidence="4" id="KW-0472">Membrane</keyword>
<dbReference type="Proteomes" id="UP000238916">
    <property type="component" value="Unassembled WGS sequence"/>
</dbReference>
<organism evidence="6 7">
    <name type="scientific">Candidatus Desulfosporosinus infrequens</name>
    <dbReference type="NCBI Taxonomy" id="2043169"/>
    <lineage>
        <taxon>Bacteria</taxon>
        <taxon>Bacillati</taxon>
        <taxon>Bacillota</taxon>
        <taxon>Clostridia</taxon>
        <taxon>Eubacteriales</taxon>
        <taxon>Desulfitobacteriaceae</taxon>
        <taxon>Desulfosporosinus</taxon>
    </lineage>
</organism>
<gene>
    <name evidence="6" type="ORF">SBF1_3390004</name>
</gene>
<evidence type="ECO:0000256" key="2">
    <source>
        <dbReference type="ARBA" id="ARBA00022801"/>
    </source>
</evidence>
<dbReference type="OrthoDB" id="9762066at2"/>
<dbReference type="Gene3D" id="2.60.120.260">
    <property type="entry name" value="Galactose-binding domain-like"/>
    <property type="match status" value="1"/>
</dbReference>
<evidence type="ECO:0000256" key="4">
    <source>
        <dbReference type="SAM" id="Phobius"/>
    </source>
</evidence>
<dbReference type="InterPro" id="IPR017853">
    <property type="entry name" value="GH"/>
</dbReference>
<evidence type="ECO:0000256" key="3">
    <source>
        <dbReference type="ARBA" id="ARBA00023295"/>
    </source>
</evidence>
<evidence type="ECO:0000313" key="7">
    <source>
        <dbReference type="Proteomes" id="UP000238916"/>
    </source>
</evidence>
<feature type="transmembrane region" description="Helical" evidence="4">
    <location>
        <begin position="540"/>
        <end position="564"/>
    </location>
</feature>
<dbReference type="SUPFAM" id="SSF49785">
    <property type="entry name" value="Galactose-binding domain-like"/>
    <property type="match status" value="1"/>
</dbReference>
<dbReference type="InterPro" id="IPR008979">
    <property type="entry name" value="Galactose-bd-like_sf"/>
</dbReference>
<evidence type="ECO:0000256" key="1">
    <source>
        <dbReference type="ARBA" id="ARBA00007401"/>
    </source>
</evidence>
<proteinExistence type="inferred from homology"/>
<dbReference type="PANTHER" id="PTHR42732">
    <property type="entry name" value="BETA-GALACTOSIDASE"/>
    <property type="match status" value="1"/>
</dbReference>
<dbReference type="Gene3D" id="2.60.40.10">
    <property type="entry name" value="Immunoglobulins"/>
    <property type="match status" value="1"/>
</dbReference>
<dbReference type="Pfam" id="PF00703">
    <property type="entry name" value="Glyco_hydro_2"/>
    <property type="match status" value="1"/>
</dbReference>
<name>A0A2U3L164_9FIRM</name>
<dbReference type="AlphaFoldDB" id="A0A2U3L164"/>